<protein>
    <recommendedName>
        <fullName evidence="1">Cyclodeaminase/cyclohydrolase domain-containing protein</fullName>
    </recommendedName>
</protein>
<organism evidence="2 3">
    <name type="scientific">Pelagomonas calceolata</name>
    <dbReference type="NCBI Taxonomy" id="35677"/>
    <lineage>
        <taxon>Eukaryota</taxon>
        <taxon>Sar</taxon>
        <taxon>Stramenopiles</taxon>
        <taxon>Ochrophyta</taxon>
        <taxon>Pelagophyceae</taxon>
        <taxon>Pelagomonadales</taxon>
        <taxon>Pelagomonadaceae</taxon>
        <taxon>Pelagomonas</taxon>
    </lineage>
</organism>
<dbReference type="SUPFAM" id="SSF101262">
    <property type="entry name" value="Methenyltetrahydrofolate cyclohydrolase-like"/>
    <property type="match status" value="1"/>
</dbReference>
<dbReference type="InterPro" id="IPR007044">
    <property type="entry name" value="Cyclodeamin/CycHdrlase"/>
</dbReference>
<dbReference type="OrthoDB" id="42455at2759"/>
<dbReference type="Proteomes" id="UP000789595">
    <property type="component" value="Unassembled WGS sequence"/>
</dbReference>
<evidence type="ECO:0000259" key="1">
    <source>
        <dbReference type="Pfam" id="PF04961"/>
    </source>
</evidence>
<accession>A0A8J2SKY1</accession>
<dbReference type="GO" id="GO:0003824">
    <property type="term" value="F:catalytic activity"/>
    <property type="evidence" value="ECO:0007669"/>
    <property type="project" value="InterPro"/>
</dbReference>
<reference evidence="2" key="1">
    <citation type="submission" date="2021-11" db="EMBL/GenBank/DDBJ databases">
        <authorList>
            <consortium name="Genoscope - CEA"/>
            <person name="William W."/>
        </authorList>
    </citation>
    <scope>NUCLEOTIDE SEQUENCE</scope>
</reference>
<dbReference type="EMBL" id="CAKKNE010000003">
    <property type="protein sequence ID" value="CAH0372303.1"/>
    <property type="molecule type" value="Genomic_DNA"/>
</dbReference>
<comment type="caution">
    <text evidence="2">The sequence shown here is derived from an EMBL/GenBank/DDBJ whole genome shotgun (WGS) entry which is preliminary data.</text>
</comment>
<proteinExistence type="predicted"/>
<feature type="domain" description="Cyclodeaminase/cyclohydrolase" evidence="1">
    <location>
        <begin position="24"/>
        <end position="175"/>
    </location>
</feature>
<sequence length="244" mass="25166">MNKVIDRRRSLDAQPDARRTTLFDYVTDLAGKTPTPGGGGAAAIAAGLGCAAGAMACAYSQRKKDQASGAAVVAAQTGATLSNAAARELDAADADAKAYLALQATWKKDFHGNKSEAQAKALAVPQSLVERCARHVAALDVFYPKCNPNILSDAKVGIHLLAGAARAAFATVLVNDPPANVRRDLETKLRAIAAVEARIWGERNSGASAGAPARGFEIILDARGVCAVAAAVAGAFLLGKRMRS</sequence>
<keyword evidence="3" id="KW-1185">Reference proteome</keyword>
<evidence type="ECO:0000313" key="3">
    <source>
        <dbReference type="Proteomes" id="UP000789595"/>
    </source>
</evidence>
<evidence type="ECO:0000313" key="2">
    <source>
        <dbReference type="EMBL" id="CAH0372303.1"/>
    </source>
</evidence>
<name>A0A8J2SKY1_9STRA</name>
<dbReference type="Pfam" id="PF04961">
    <property type="entry name" value="FTCD_C"/>
    <property type="match status" value="1"/>
</dbReference>
<dbReference type="AlphaFoldDB" id="A0A8J2SKY1"/>
<dbReference type="Gene3D" id="1.20.120.680">
    <property type="entry name" value="Formiminotetrahydrofolate cyclodeaminase monomer, up-and-down helical bundle"/>
    <property type="match status" value="1"/>
</dbReference>
<gene>
    <name evidence="2" type="ORF">PECAL_3P22880</name>
</gene>
<dbReference type="InterPro" id="IPR036178">
    <property type="entry name" value="Formintransfe-cycloase-like_sf"/>
</dbReference>